<dbReference type="EMBL" id="ML119833">
    <property type="protein sequence ID" value="RPA73126.1"/>
    <property type="molecule type" value="Genomic_DNA"/>
</dbReference>
<reference evidence="1 2" key="1">
    <citation type="journal article" date="2018" name="Nat. Ecol. Evol.">
        <title>Pezizomycetes genomes reveal the molecular basis of ectomycorrhizal truffle lifestyle.</title>
        <authorList>
            <person name="Murat C."/>
            <person name="Payen T."/>
            <person name="Noel B."/>
            <person name="Kuo A."/>
            <person name="Morin E."/>
            <person name="Chen J."/>
            <person name="Kohler A."/>
            <person name="Krizsan K."/>
            <person name="Balestrini R."/>
            <person name="Da Silva C."/>
            <person name="Montanini B."/>
            <person name="Hainaut M."/>
            <person name="Levati E."/>
            <person name="Barry K.W."/>
            <person name="Belfiori B."/>
            <person name="Cichocki N."/>
            <person name="Clum A."/>
            <person name="Dockter R.B."/>
            <person name="Fauchery L."/>
            <person name="Guy J."/>
            <person name="Iotti M."/>
            <person name="Le Tacon F."/>
            <person name="Lindquist E.A."/>
            <person name="Lipzen A."/>
            <person name="Malagnac F."/>
            <person name="Mello A."/>
            <person name="Molinier V."/>
            <person name="Miyauchi S."/>
            <person name="Poulain J."/>
            <person name="Riccioni C."/>
            <person name="Rubini A."/>
            <person name="Sitrit Y."/>
            <person name="Splivallo R."/>
            <person name="Traeger S."/>
            <person name="Wang M."/>
            <person name="Zifcakova L."/>
            <person name="Wipf D."/>
            <person name="Zambonelli A."/>
            <person name="Paolocci F."/>
            <person name="Nowrousian M."/>
            <person name="Ottonello S."/>
            <person name="Baldrian P."/>
            <person name="Spatafora J.W."/>
            <person name="Henrissat B."/>
            <person name="Nagy L.G."/>
            <person name="Aury J.M."/>
            <person name="Wincker P."/>
            <person name="Grigoriev I.V."/>
            <person name="Bonfante P."/>
            <person name="Martin F.M."/>
        </authorList>
    </citation>
    <scope>NUCLEOTIDE SEQUENCE [LARGE SCALE GENOMIC DNA]</scope>
    <source>
        <strain evidence="1 2">RN42</strain>
    </source>
</reference>
<gene>
    <name evidence="1" type="ORF">BJ508DRAFT_334406</name>
</gene>
<name>A0A3N4HJM7_ASCIM</name>
<keyword evidence="2" id="KW-1185">Reference proteome</keyword>
<proteinExistence type="predicted"/>
<evidence type="ECO:0000313" key="1">
    <source>
        <dbReference type="EMBL" id="RPA73126.1"/>
    </source>
</evidence>
<protein>
    <submittedName>
        <fullName evidence="1">Uncharacterized protein</fullName>
    </submittedName>
</protein>
<sequence>MPDDQLHHHQLQYWQTGRAVRDSGYGYLEPLHLSSTCVEMEMPTRVICSKWLHLGDIAKSHGHPTIAQVKMGEGGNHSTAFALGKVNSYVLAGAGSVILTSPDSVDMRDGLFGRLLTGSFYSTYSFATSPSSRTDRHNENDFRKDIPDYIAYSAISF</sequence>
<organism evidence="1 2">
    <name type="scientific">Ascobolus immersus RN42</name>
    <dbReference type="NCBI Taxonomy" id="1160509"/>
    <lineage>
        <taxon>Eukaryota</taxon>
        <taxon>Fungi</taxon>
        <taxon>Dikarya</taxon>
        <taxon>Ascomycota</taxon>
        <taxon>Pezizomycotina</taxon>
        <taxon>Pezizomycetes</taxon>
        <taxon>Pezizales</taxon>
        <taxon>Ascobolaceae</taxon>
        <taxon>Ascobolus</taxon>
    </lineage>
</organism>
<evidence type="ECO:0000313" key="2">
    <source>
        <dbReference type="Proteomes" id="UP000275078"/>
    </source>
</evidence>
<dbReference type="AlphaFoldDB" id="A0A3N4HJM7"/>
<accession>A0A3N4HJM7</accession>
<dbReference type="Proteomes" id="UP000275078">
    <property type="component" value="Unassembled WGS sequence"/>
</dbReference>